<protein>
    <submittedName>
        <fullName evidence="1">Uncharacterized protein</fullName>
    </submittedName>
</protein>
<dbReference type="AlphaFoldDB" id="L8TQI6"/>
<name>L8TQI6_9MICC</name>
<keyword evidence="2" id="KW-1185">Reference proteome</keyword>
<proteinExistence type="predicted"/>
<accession>L8TQI6</accession>
<dbReference type="Proteomes" id="UP000011189">
    <property type="component" value="Unassembled WGS sequence"/>
</dbReference>
<sequence>MEETVNLCVLADLPAAVSSPQQDDAAPGTNRGLRKDWSRLAGHTVEVWLGGEYVASGVVDQAAEDGSVLWIAGEGITTRRLFDKSTGYQVWL</sequence>
<gene>
    <name evidence="1" type="ORF">G205_15410</name>
</gene>
<dbReference type="PATRIC" id="fig|683150.5.peg.3025"/>
<dbReference type="EMBL" id="AOFD01000035">
    <property type="protein sequence ID" value="ELT43936.1"/>
    <property type="molecule type" value="Genomic_DNA"/>
</dbReference>
<reference evidence="2" key="1">
    <citation type="journal article" date="2013" name="Genome Announc.">
        <title>Draft Genome Sequence of the 2-Chloro-4-Nitrophenol-Degrading Bacterium Arthrobacter sp. Strain SJCon.</title>
        <authorList>
            <person name="Vikram S."/>
            <person name="Kumar S."/>
            <person name="Vaidya B."/>
            <person name="Pinnaka A.K."/>
            <person name="Raghava G.P."/>
        </authorList>
    </citation>
    <scope>NUCLEOTIDE SEQUENCE [LARGE SCALE GENOMIC DNA]</scope>
    <source>
        <strain evidence="2">SJCon</strain>
    </source>
</reference>
<organism evidence="1 2">
    <name type="scientific">Arthrobacter nitrophenolicus</name>
    <dbReference type="NCBI Taxonomy" id="683150"/>
    <lineage>
        <taxon>Bacteria</taxon>
        <taxon>Bacillati</taxon>
        <taxon>Actinomycetota</taxon>
        <taxon>Actinomycetes</taxon>
        <taxon>Micrococcales</taxon>
        <taxon>Micrococcaceae</taxon>
        <taxon>Arthrobacter</taxon>
    </lineage>
</organism>
<evidence type="ECO:0000313" key="2">
    <source>
        <dbReference type="Proteomes" id="UP000011189"/>
    </source>
</evidence>
<comment type="caution">
    <text evidence="1">The sequence shown here is derived from an EMBL/GenBank/DDBJ whole genome shotgun (WGS) entry which is preliminary data.</text>
</comment>
<evidence type="ECO:0000313" key="1">
    <source>
        <dbReference type="EMBL" id="ELT43936.1"/>
    </source>
</evidence>